<dbReference type="STRING" id="461836.A0A0L0DUM8"/>
<protein>
    <submittedName>
        <fullName evidence="2">Tetratricopeptide repeat domain-containing protein</fullName>
    </submittedName>
</protein>
<name>A0A0L0DUM8_THETB</name>
<dbReference type="InterPro" id="IPR019734">
    <property type="entry name" value="TPR_rpt"/>
</dbReference>
<organism evidence="2 3">
    <name type="scientific">Thecamonas trahens ATCC 50062</name>
    <dbReference type="NCBI Taxonomy" id="461836"/>
    <lineage>
        <taxon>Eukaryota</taxon>
        <taxon>Apusozoa</taxon>
        <taxon>Apusomonadida</taxon>
        <taxon>Apusomonadidae</taxon>
        <taxon>Thecamonas</taxon>
    </lineage>
</organism>
<dbReference type="OrthoDB" id="421121at2759"/>
<keyword evidence="1" id="KW-0802">TPR repeat</keyword>
<accession>A0A0L0DUM8</accession>
<evidence type="ECO:0000313" key="3">
    <source>
        <dbReference type="Proteomes" id="UP000054408"/>
    </source>
</evidence>
<dbReference type="PROSITE" id="PS50005">
    <property type="entry name" value="TPR"/>
    <property type="match status" value="2"/>
</dbReference>
<dbReference type="eggNOG" id="KOG1124">
    <property type="taxonomic scope" value="Eukaryota"/>
</dbReference>
<dbReference type="GeneID" id="25569210"/>
<dbReference type="SMART" id="SM00028">
    <property type="entry name" value="TPR"/>
    <property type="match status" value="6"/>
</dbReference>
<sequence length="440" mass="48559">MAALQPESALVILTRALFVAPRSARLHFERGALLELLGDVGAAAASFALAQECTKDDEYMLGRRARDREADVRYTEGVRLLKEGDAEGAARWLEAACELKPEAAGMAIHKAAAYLALGAQEAALVVLTQIVDKVESEGSGSETKLAALAMRATLLHNMRRLREAHLDVIRLLRLSPRHRIGLALSRQWDTLQATYRVEAAHKQLNGEMEEAATSLARARELAPDDPALILRECSLARQQGEHETALALLDSLAQSSKMTAVQRKTRETYYALVHNDLGVAAYLTGDHLAAIRAFNNAIKTAPATAAFYINRGDARRDSGKLELAIADYHSAHELLAGLRDTSSTEQKHQLDLRLSVCHDQLGSTEFVRGNYEHAVLEFSQAIKLAPVADYYVHRARAFIQSHDLARLRDDLRAALALDPEHREGVELFARYFPHADALRE</sequence>
<reference evidence="2 3" key="1">
    <citation type="submission" date="2010-05" db="EMBL/GenBank/DDBJ databases">
        <title>The Genome Sequence of Thecamonas trahens ATCC 50062.</title>
        <authorList>
            <consortium name="The Broad Institute Genome Sequencing Platform"/>
            <person name="Russ C."/>
            <person name="Cuomo C."/>
            <person name="Shea T."/>
            <person name="Young S.K."/>
            <person name="Zeng Q."/>
            <person name="Koehrsen M."/>
            <person name="Haas B."/>
            <person name="Borodovsky M."/>
            <person name="Guigo R."/>
            <person name="Alvarado L."/>
            <person name="Berlin A."/>
            <person name="Bochicchio J."/>
            <person name="Borenstein D."/>
            <person name="Chapman S."/>
            <person name="Chen Z."/>
            <person name="Freedman E."/>
            <person name="Gellesch M."/>
            <person name="Goldberg J."/>
            <person name="Griggs A."/>
            <person name="Gujja S."/>
            <person name="Heilman E."/>
            <person name="Heiman D."/>
            <person name="Hepburn T."/>
            <person name="Howarth C."/>
            <person name="Jen D."/>
            <person name="Larson L."/>
            <person name="Mehta T."/>
            <person name="Park D."/>
            <person name="Pearson M."/>
            <person name="Roberts A."/>
            <person name="Saif S."/>
            <person name="Shenoy N."/>
            <person name="Sisk P."/>
            <person name="Stolte C."/>
            <person name="Sykes S."/>
            <person name="Thomson T."/>
            <person name="Walk T."/>
            <person name="White J."/>
            <person name="Yandava C."/>
            <person name="Burger G."/>
            <person name="Gray M.W."/>
            <person name="Holland P.W.H."/>
            <person name="King N."/>
            <person name="Lang F.B.F."/>
            <person name="Roger A.J."/>
            <person name="Ruiz-Trillo I."/>
            <person name="Lander E."/>
            <person name="Nusbaum C."/>
        </authorList>
    </citation>
    <scope>NUCLEOTIDE SEQUENCE [LARGE SCALE GENOMIC DNA]</scope>
    <source>
        <strain evidence="2 3">ATCC 50062</strain>
    </source>
</reference>
<dbReference type="InterPro" id="IPR011990">
    <property type="entry name" value="TPR-like_helical_dom_sf"/>
</dbReference>
<dbReference type="SUPFAM" id="SSF48452">
    <property type="entry name" value="TPR-like"/>
    <property type="match status" value="2"/>
</dbReference>
<feature type="repeat" description="TPR" evidence="1">
    <location>
        <begin position="355"/>
        <end position="388"/>
    </location>
</feature>
<dbReference type="Gene3D" id="1.25.40.10">
    <property type="entry name" value="Tetratricopeptide repeat domain"/>
    <property type="match status" value="5"/>
</dbReference>
<proteinExistence type="predicted"/>
<dbReference type="PANTHER" id="PTHR45153">
    <property type="entry name" value="TETRATRICOPEPTIDE REPEAT PROTEIN 16"/>
    <property type="match status" value="1"/>
</dbReference>
<gene>
    <name evidence="2" type="ORF">AMSG_11159</name>
</gene>
<dbReference type="EMBL" id="GL349503">
    <property type="protein sequence ID" value="KNC55761.1"/>
    <property type="molecule type" value="Genomic_DNA"/>
</dbReference>
<dbReference type="AlphaFoldDB" id="A0A0L0DUM8"/>
<dbReference type="RefSeq" id="XP_013752913.1">
    <property type="nucleotide sequence ID" value="XM_013897459.1"/>
</dbReference>
<evidence type="ECO:0000256" key="1">
    <source>
        <dbReference type="PROSITE-ProRule" id="PRU00339"/>
    </source>
</evidence>
<keyword evidence="3" id="KW-1185">Reference proteome</keyword>
<dbReference type="Pfam" id="PF13432">
    <property type="entry name" value="TPR_16"/>
    <property type="match status" value="2"/>
</dbReference>
<feature type="repeat" description="TPR" evidence="1">
    <location>
        <begin position="271"/>
        <end position="304"/>
    </location>
</feature>
<dbReference type="Proteomes" id="UP000054408">
    <property type="component" value="Unassembled WGS sequence"/>
</dbReference>
<evidence type="ECO:0000313" key="2">
    <source>
        <dbReference type="EMBL" id="KNC55761.1"/>
    </source>
</evidence>
<dbReference type="OMA" id="QCLFDRG"/>
<dbReference type="PANTHER" id="PTHR45153:SF1">
    <property type="entry name" value="TETRATRICOPEPTIDE REPEAT PROTEIN 16"/>
    <property type="match status" value="1"/>
</dbReference>